<gene>
    <name evidence="2" type="ORF">M569_06707</name>
</gene>
<dbReference type="AlphaFoldDB" id="S8E6P1"/>
<comment type="caution">
    <text evidence="2">The sequence shown here is derived from an EMBL/GenBank/DDBJ whole genome shotgun (WGS) entry which is preliminary data.</text>
</comment>
<feature type="non-terminal residue" evidence="2">
    <location>
        <position position="1"/>
    </location>
</feature>
<protein>
    <submittedName>
        <fullName evidence="2">Uncharacterized protein</fullName>
    </submittedName>
</protein>
<keyword evidence="3" id="KW-1185">Reference proteome</keyword>
<feature type="non-terminal residue" evidence="2">
    <location>
        <position position="74"/>
    </location>
</feature>
<reference evidence="2 3" key="1">
    <citation type="journal article" date="2013" name="BMC Genomics">
        <title>The miniature genome of a carnivorous plant Genlisea aurea contains a low number of genes and short non-coding sequences.</title>
        <authorList>
            <person name="Leushkin E.V."/>
            <person name="Sutormin R.A."/>
            <person name="Nabieva E.R."/>
            <person name="Penin A.A."/>
            <person name="Kondrashov A.S."/>
            <person name="Logacheva M.D."/>
        </authorList>
    </citation>
    <scope>NUCLEOTIDE SEQUENCE [LARGE SCALE GENOMIC DNA]</scope>
</reference>
<feature type="compositionally biased region" description="Basic residues" evidence="1">
    <location>
        <begin position="7"/>
        <end position="22"/>
    </location>
</feature>
<feature type="compositionally biased region" description="Basic residues" evidence="1">
    <location>
        <begin position="39"/>
        <end position="48"/>
    </location>
</feature>
<accession>S8E6P1</accession>
<evidence type="ECO:0000313" key="3">
    <source>
        <dbReference type="Proteomes" id="UP000015453"/>
    </source>
</evidence>
<feature type="region of interest" description="Disordered" evidence="1">
    <location>
        <begin position="1"/>
        <end position="51"/>
    </location>
</feature>
<proteinExistence type="predicted"/>
<feature type="compositionally biased region" description="Basic and acidic residues" evidence="1">
    <location>
        <begin position="23"/>
        <end position="37"/>
    </location>
</feature>
<sequence length="74" mass="8912">TNGNRKWQTRKWHNHLRNKTRNKRENGKTRNKRESQSHLRNKKTKKQNHLTAENGIHTIIYQRVDSTLPQVTIS</sequence>
<name>S8E6P1_9LAMI</name>
<evidence type="ECO:0000313" key="2">
    <source>
        <dbReference type="EMBL" id="EPS68067.1"/>
    </source>
</evidence>
<dbReference type="EMBL" id="AUSU01002797">
    <property type="protein sequence ID" value="EPS68067.1"/>
    <property type="molecule type" value="Genomic_DNA"/>
</dbReference>
<organism evidence="2 3">
    <name type="scientific">Genlisea aurea</name>
    <dbReference type="NCBI Taxonomy" id="192259"/>
    <lineage>
        <taxon>Eukaryota</taxon>
        <taxon>Viridiplantae</taxon>
        <taxon>Streptophyta</taxon>
        <taxon>Embryophyta</taxon>
        <taxon>Tracheophyta</taxon>
        <taxon>Spermatophyta</taxon>
        <taxon>Magnoliopsida</taxon>
        <taxon>eudicotyledons</taxon>
        <taxon>Gunneridae</taxon>
        <taxon>Pentapetalae</taxon>
        <taxon>asterids</taxon>
        <taxon>lamiids</taxon>
        <taxon>Lamiales</taxon>
        <taxon>Lentibulariaceae</taxon>
        <taxon>Genlisea</taxon>
    </lineage>
</organism>
<evidence type="ECO:0000256" key="1">
    <source>
        <dbReference type="SAM" id="MobiDB-lite"/>
    </source>
</evidence>
<dbReference type="Proteomes" id="UP000015453">
    <property type="component" value="Unassembled WGS sequence"/>
</dbReference>